<dbReference type="Gene3D" id="2.115.10.20">
    <property type="entry name" value="Glycosyl hydrolase domain, family 43"/>
    <property type="match status" value="1"/>
</dbReference>
<evidence type="ECO:0000256" key="1">
    <source>
        <dbReference type="ARBA" id="ARBA00009902"/>
    </source>
</evidence>
<dbReference type="EMBL" id="VOHS01000012">
    <property type="protein sequence ID" value="TWV99803.1"/>
    <property type="molecule type" value="Genomic_DNA"/>
</dbReference>
<sequence length="507" mass="57052">MTKHLFALLTALLPIAVSAQDQTPTPQWRPVYHFTPAKNWTNDPNGLIYLNGEYHLYYQHNPFENKWGHMSWGHATSKDLVNWKHLPVAIPEIETKDTTTWIFSGCAVLDTKNTSGFGQNGKAPLVAIYTADQPKQQLETQFVAYSNDGGASFVQYAGNPVVNIRKKDFRDPSVVWMEDQQQWIMTVAVPHEHKLQFYASKNLRDWTLQGEFGNQGDTRKIWECPSMTPLFVDGDPAKKKWLLMISSGNQDGATGMQYFTGDFDGKTFTNDRPATHQQFVDYGRTYYAAIPYNNLPDGREMMLGWLMPFETPTYPWRGQMSIPRDLALKSGADGVTLYQQPSATLDKILHALPASKKLVMQQTDIRSKEIPLNKGDKFNANTNWIDLTFATGTAKEFGLKLIQHKETKSEAILGYNTATNELYVATVKDGQAAVTTDKLTVKPVNGKIRLQVLLDKSSLEVFVNGGEKVLTTLLFPDAKATGWSVFAKDGDVRLETLKAWNLESITH</sequence>
<keyword evidence="9" id="KW-1185">Reference proteome</keyword>
<dbReference type="InterPro" id="IPR023296">
    <property type="entry name" value="Glyco_hydro_beta-prop_sf"/>
</dbReference>
<feature type="domain" description="Glycosyl hydrolase family 32 N-terminal" evidence="6">
    <location>
        <begin position="33"/>
        <end position="341"/>
    </location>
</feature>
<gene>
    <name evidence="8" type="ORF">FEF09_13940</name>
</gene>
<dbReference type="OrthoDB" id="9759709at2"/>
<dbReference type="InterPro" id="IPR013189">
    <property type="entry name" value="Glyco_hydro_32_C"/>
</dbReference>
<feature type="chain" id="PRO_5022956966" evidence="5">
    <location>
        <begin position="20"/>
        <end position="507"/>
    </location>
</feature>
<evidence type="ECO:0000259" key="7">
    <source>
        <dbReference type="Pfam" id="PF08244"/>
    </source>
</evidence>
<evidence type="ECO:0000256" key="5">
    <source>
        <dbReference type="SAM" id="SignalP"/>
    </source>
</evidence>
<evidence type="ECO:0000313" key="9">
    <source>
        <dbReference type="Proteomes" id="UP000318815"/>
    </source>
</evidence>
<evidence type="ECO:0000256" key="3">
    <source>
        <dbReference type="ARBA" id="ARBA00023295"/>
    </source>
</evidence>
<protein>
    <submittedName>
        <fullName evidence="8">Glycoside hydrolase family 32 protein</fullName>
    </submittedName>
</protein>
<dbReference type="AlphaFoldDB" id="A0A5C6LSZ7"/>
<dbReference type="PANTHER" id="PTHR42800:SF1">
    <property type="entry name" value="EXOINULINASE INUD (AFU_ORTHOLOGUE AFUA_5G00480)"/>
    <property type="match status" value="1"/>
</dbReference>
<name>A0A5C6LSZ7_9BACT</name>
<dbReference type="SMART" id="SM00640">
    <property type="entry name" value="Glyco_32"/>
    <property type="match status" value="1"/>
</dbReference>
<evidence type="ECO:0000259" key="6">
    <source>
        <dbReference type="Pfam" id="PF00251"/>
    </source>
</evidence>
<dbReference type="SUPFAM" id="SSF49899">
    <property type="entry name" value="Concanavalin A-like lectins/glucanases"/>
    <property type="match status" value="1"/>
</dbReference>
<evidence type="ECO:0000256" key="2">
    <source>
        <dbReference type="ARBA" id="ARBA00022801"/>
    </source>
</evidence>
<keyword evidence="5" id="KW-0732">Signal</keyword>
<dbReference type="Pfam" id="PF00251">
    <property type="entry name" value="Glyco_hydro_32N"/>
    <property type="match status" value="1"/>
</dbReference>
<dbReference type="Proteomes" id="UP000318815">
    <property type="component" value="Unassembled WGS sequence"/>
</dbReference>
<evidence type="ECO:0000313" key="8">
    <source>
        <dbReference type="EMBL" id="TWV99803.1"/>
    </source>
</evidence>
<evidence type="ECO:0000256" key="4">
    <source>
        <dbReference type="RuleBase" id="RU362110"/>
    </source>
</evidence>
<dbReference type="GO" id="GO:0004575">
    <property type="term" value="F:sucrose alpha-glucosidase activity"/>
    <property type="evidence" value="ECO:0007669"/>
    <property type="project" value="TreeGrafter"/>
</dbReference>
<dbReference type="RefSeq" id="WP_146305686.1">
    <property type="nucleotide sequence ID" value="NZ_VOHS01000012.1"/>
</dbReference>
<keyword evidence="3 4" id="KW-0326">Glycosidase</keyword>
<dbReference type="SUPFAM" id="SSF75005">
    <property type="entry name" value="Arabinanase/levansucrase/invertase"/>
    <property type="match status" value="1"/>
</dbReference>
<feature type="domain" description="Glycosyl hydrolase family 32 C-terminal" evidence="7">
    <location>
        <begin position="373"/>
        <end position="501"/>
    </location>
</feature>
<keyword evidence="2 4" id="KW-0378">Hydrolase</keyword>
<dbReference type="GO" id="GO:0005987">
    <property type="term" value="P:sucrose catabolic process"/>
    <property type="evidence" value="ECO:0007669"/>
    <property type="project" value="TreeGrafter"/>
</dbReference>
<comment type="similarity">
    <text evidence="1 4">Belongs to the glycosyl hydrolase 32 family.</text>
</comment>
<dbReference type="CDD" id="cd18622">
    <property type="entry name" value="GH32_Inu-like"/>
    <property type="match status" value="1"/>
</dbReference>
<dbReference type="InterPro" id="IPR001362">
    <property type="entry name" value="Glyco_hydro_32"/>
</dbReference>
<organism evidence="8 9">
    <name type="scientific">Chitinophaga pinensis</name>
    <dbReference type="NCBI Taxonomy" id="79329"/>
    <lineage>
        <taxon>Bacteria</taxon>
        <taxon>Pseudomonadati</taxon>
        <taxon>Bacteroidota</taxon>
        <taxon>Chitinophagia</taxon>
        <taxon>Chitinophagales</taxon>
        <taxon>Chitinophagaceae</taxon>
        <taxon>Chitinophaga</taxon>
    </lineage>
</organism>
<dbReference type="InterPro" id="IPR013148">
    <property type="entry name" value="Glyco_hydro_32_N"/>
</dbReference>
<proteinExistence type="inferred from homology"/>
<comment type="caution">
    <text evidence="8">The sequence shown here is derived from an EMBL/GenBank/DDBJ whole genome shotgun (WGS) entry which is preliminary data.</text>
</comment>
<dbReference type="Gene3D" id="2.60.120.560">
    <property type="entry name" value="Exo-inulinase, domain 1"/>
    <property type="match status" value="1"/>
</dbReference>
<dbReference type="GO" id="GO:0005737">
    <property type="term" value="C:cytoplasm"/>
    <property type="evidence" value="ECO:0007669"/>
    <property type="project" value="TreeGrafter"/>
</dbReference>
<reference evidence="8 9" key="1">
    <citation type="submission" date="2019-08" db="EMBL/GenBank/DDBJ databases">
        <title>Whole genome sequencing of chitin degrading bacteria Chitinophaga pinensis YS16.</title>
        <authorList>
            <person name="Singh R.P."/>
            <person name="Manchanda G."/>
            <person name="Maurya I.K."/>
            <person name="Joshi N.K."/>
            <person name="Srivastava A.K."/>
        </authorList>
    </citation>
    <scope>NUCLEOTIDE SEQUENCE [LARGE SCALE GENOMIC DNA]</scope>
    <source>
        <strain evidence="8 9">YS-16</strain>
    </source>
</reference>
<accession>A0A5C6LSZ7</accession>
<dbReference type="InterPro" id="IPR013320">
    <property type="entry name" value="ConA-like_dom_sf"/>
</dbReference>
<dbReference type="PANTHER" id="PTHR42800">
    <property type="entry name" value="EXOINULINASE INUD (AFU_ORTHOLOGUE AFUA_5G00480)"/>
    <property type="match status" value="1"/>
</dbReference>
<feature type="signal peptide" evidence="5">
    <location>
        <begin position="1"/>
        <end position="19"/>
    </location>
</feature>
<dbReference type="Pfam" id="PF08244">
    <property type="entry name" value="Glyco_hydro_32C"/>
    <property type="match status" value="1"/>
</dbReference>